<organism evidence="9 10">
    <name type="scientific">Stackebrandtia nassauensis (strain DSM 44728 / CIP 108903 / NRRL B-16338 / NBRC 102104 / LLR-40K-21)</name>
    <dbReference type="NCBI Taxonomy" id="446470"/>
    <lineage>
        <taxon>Bacteria</taxon>
        <taxon>Bacillati</taxon>
        <taxon>Actinomycetota</taxon>
        <taxon>Actinomycetes</taxon>
        <taxon>Glycomycetales</taxon>
        <taxon>Glycomycetaceae</taxon>
        <taxon>Stackebrandtia</taxon>
    </lineage>
</organism>
<dbReference type="SUPFAM" id="SSF109755">
    <property type="entry name" value="PhoU-like"/>
    <property type="match status" value="1"/>
</dbReference>
<evidence type="ECO:0000256" key="6">
    <source>
        <dbReference type="ARBA" id="ARBA00022592"/>
    </source>
</evidence>
<evidence type="ECO:0000256" key="5">
    <source>
        <dbReference type="ARBA" id="ARBA00022490"/>
    </source>
</evidence>
<feature type="domain" description="PhoU" evidence="8">
    <location>
        <begin position="16"/>
        <end position="103"/>
    </location>
</feature>
<dbReference type="InterPro" id="IPR028366">
    <property type="entry name" value="PhoU"/>
</dbReference>
<dbReference type="HOGENOM" id="CLU_078518_1_0_11"/>
<comment type="subunit">
    <text evidence="3 7">Homodimer.</text>
</comment>
<dbReference type="GO" id="GO:0030643">
    <property type="term" value="P:intracellular phosphate ion homeostasis"/>
    <property type="evidence" value="ECO:0007669"/>
    <property type="project" value="InterPro"/>
</dbReference>
<dbReference type="PANTHER" id="PTHR42930">
    <property type="entry name" value="PHOSPHATE-SPECIFIC TRANSPORT SYSTEM ACCESSORY PROTEIN PHOU"/>
    <property type="match status" value="1"/>
</dbReference>
<evidence type="ECO:0000259" key="8">
    <source>
        <dbReference type="Pfam" id="PF01895"/>
    </source>
</evidence>
<dbReference type="KEGG" id="sna:Snas_2218"/>
<dbReference type="eggNOG" id="COG0704">
    <property type="taxonomic scope" value="Bacteria"/>
</dbReference>
<dbReference type="PIRSF" id="PIRSF003107">
    <property type="entry name" value="PhoU"/>
    <property type="match status" value="1"/>
</dbReference>
<evidence type="ECO:0000256" key="1">
    <source>
        <dbReference type="ARBA" id="ARBA00004496"/>
    </source>
</evidence>
<dbReference type="OrthoDB" id="9814256at2"/>
<dbReference type="GO" id="GO:0045936">
    <property type="term" value="P:negative regulation of phosphate metabolic process"/>
    <property type="evidence" value="ECO:0007669"/>
    <property type="project" value="InterPro"/>
</dbReference>
<proteinExistence type="inferred from homology"/>
<dbReference type="Proteomes" id="UP000000844">
    <property type="component" value="Chromosome"/>
</dbReference>
<reference evidence="9 10" key="1">
    <citation type="journal article" date="2009" name="Stand. Genomic Sci.">
        <title>Complete genome sequence of Stackebrandtia nassauensis type strain (LLR-40K-21).</title>
        <authorList>
            <person name="Munk C."/>
            <person name="Lapidus A."/>
            <person name="Copeland A."/>
            <person name="Jando M."/>
            <person name="Mayilraj S."/>
            <person name="Glavina Del Rio T."/>
            <person name="Nolan M."/>
            <person name="Chen F."/>
            <person name="Lucas S."/>
            <person name="Tice H."/>
            <person name="Cheng J.F."/>
            <person name="Han C."/>
            <person name="Detter J.C."/>
            <person name="Bruce D."/>
            <person name="Goodwin L."/>
            <person name="Chain P."/>
            <person name="Pitluck S."/>
            <person name="Goker M."/>
            <person name="Ovchinikova G."/>
            <person name="Pati A."/>
            <person name="Ivanova N."/>
            <person name="Mavromatis K."/>
            <person name="Chen A."/>
            <person name="Palaniappan K."/>
            <person name="Land M."/>
            <person name="Hauser L."/>
            <person name="Chang Y.J."/>
            <person name="Jeffries C.D."/>
            <person name="Bristow J."/>
            <person name="Eisen J.A."/>
            <person name="Markowitz V."/>
            <person name="Hugenholtz P."/>
            <person name="Kyrpides N.C."/>
            <person name="Klenk H.P."/>
        </authorList>
    </citation>
    <scope>NUCLEOTIDE SEQUENCE [LARGE SCALE GENOMIC DNA]</scope>
    <source>
        <strain evidence="10">DSM 44728 / CIP 108903 / NRRL B-16338 / NBRC 102104 / LLR-40K-21</strain>
    </source>
</reference>
<keyword evidence="4 7" id="KW-0813">Transport</keyword>
<keyword evidence="6 7" id="KW-0592">Phosphate transport</keyword>
<dbReference type="Gene3D" id="1.20.58.220">
    <property type="entry name" value="Phosphate transport system protein phou homolog 2, domain 2"/>
    <property type="match status" value="1"/>
</dbReference>
<keyword evidence="5 7" id="KW-0963">Cytoplasm</keyword>
<evidence type="ECO:0000256" key="4">
    <source>
        <dbReference type="ARBA" id="ARBA00022448"/>
    </source>
</evidence>
<dbReference type="FunFam" id="1.20.58.220:FF:000004">
    <property type="entry name" value="Phosphate-specific transport system accessory protein PhoU"/>
    <property type="match status" value="1"/>
</dbReference>
<feature type="domain" description="PhoU" evidence="8">
    <location>
        <begin position="122"/>
        <end position="201"/>
    </location>
</feature>
<evidence type="ECO:0000256" key="7">
    <source>
        <dbReference type="PIRNR" id="PIRNR003107"/>
    </source>
</evidence>
<keyword evidence="10" id="KW-1185">Reference proteome</keyword>
<dbReference type="GO" id="GO:0006817">
    <property type="term" value="P:phosphate ion transport"/>
    <property type="evidence" value="ECO:0007669"/>
    <property type="project" value="UniProtKB-KW"/>
</dbReference>
<comment type="subcellular location">
    <subcellularLocation>
        <location evidence="1 7">Cytoplasm</location>
    </subcellularLocation>
</comment>
<protein>
    <recommendedName>
        <fullName evidence="7">Phosphate-specific transport system accessory protein PhoU</fullName>
    </recommendedName>
</protein>
<dbReference type="AlphaFoldDB" id="D3Q242"/>
<gene>
    <name evidence="9" type="ordered locus">Snas_2218</name>
</gene>
<dbReference type="GO" id="GO:0005737">
    <property type="term" value="C:cytoplasm"/>
    <property type="evidence" value="ECO:0007669"/>
    <property type="project" value="UniProtKB-SubCell"/>
</dbReference>
<dbReference type="Pfam" id="PF01895">
    <property type="entry name" value="PhoU"/>
    <property type="match status" value="2"/>
</dbReference>
<evidence type="ECO:0000256" key="3">
    <source>
        <dbReference type="ARBA" id="ARBA00011738"/>
    </source>
</evidence>
<dbReference type="STRING" id="446470.Snas_2218"/>
<dbReference type="EMBL" id="CP001778">
    <property type="protein sequence ID" value="ADD41909.1"/>
    <property type="molecule type" value="Genomic_DNA"/>
</dbReference>
<accession>D3Q242</accession>
<dbReference type="InterPro" id="IPR026022">
    <property type="entry name" value="PhoU_dom"/>
</dbReference>
<evidence type="ECO:0000313" key="10">
    <source>
        <dbReference type="Proteomes" id="UP000000844"/>
    </source>
</evidence>
<dbReference type="PANTHER" id="PTHR42930:SF3">
    <property type="entry name" value="PHOSPHATE-SPECIFIC TRANSPORT SYSTEM ACCESSORY PROTEIN PHOU"/>
    <property type="match status" value="1"/>
</dbReference>
<dbReference type="NCBIfam" id="TIGR02135">
    <property type="entry name" value="phoU_full"/>
    <property type="match status" value="1"/>
</dbReference>
<evidence type="ECO:0000256" key="2">
    <source>
        <dbReference type="ARBA" id="ARBA00008107"/>
    </source>
</evidence>
<sequence length="216" mass="24131">MRDTFHADLDTLNDQLIEMSRSVAEAMRGASRVLVESDTARASEVIAGDTDINELQYTVDDRVTEIMTQRQAVATDLRFILSSIRIATDLERMGDMARHVAKLAQRLDPDGALTQTRPIFEAMATAAARIADKTTRVLETRDRLDATQLDLDDDEMDALYSRLLGQLSSQWTHGAEAAVDVAMIGRSYERYGDHAVRIGHQVVYLVTGEIHLDRPQ</sequence>
<name>D3Q242_STANL</name>
<comment type="similarity">
    <text evidence="2 7">Belongs to the PhoU family.</text>
</comment>
<evidence type="ECO:0000313" key="9">
    <source>
        <dbReference type="EMBL" id="ADD41909.1"/>
    </source>
</evidence>
<dbReference type="RefSeq" id="WP_013017480.1">
    <property type="nucleotide sequence ID" value="NC_013947.1"/>
</dbReference>
<comment type="function">
    <text evidence="7">Plays a role in the regulation of phosphate uptake.</text>
</comment>
<dbReference type="InterPro" id="IPR038078">
    <property type="entry name" value="PhoU-like_sf"/>
</dbReference>